<evidence type="ECO:0000256" key="2">
    <source>
        <dbReference type="ARBA" id="ARBA00008803"/>
    </source>
</evidence>
<feature type="region of interest" description="Disordered" evidence="6">
    <location>
        <begin position="267"/>
        <end position="291"/>
    </location>
</feature>
<dbReference type="EMBL" id="KQ257453">
    <property type="protein sequence ID" value="KND02219.1"/>
    <property type="molecule type" value="Genomic_DNA"/>
</dbReference>
<keyword evidence="3 7" id="KW-0812">Transmembrane</keyword>
<feature type="transmembrane region" description="Helical" evidence="7">
    <location>
        <begin position="374"/>
        <end position="400"/>
    </location>
</feature>
<keyword evidence="9" id="KW-1185">Reference proteome</keyword>
<gene>
    <name evidence="8" type="ORF">SPPG_02703</name>
</gene>
<evidence type="ECO:0000313" key="8">
    <source>
        <dbReference type="EMBL" id="KND02219.1"/>
    </source>
</evidence>
<dbReference type="OrthoDB" id="29023at2759"/>
<feature type="transmembrane region" description="Helical" evidence="7">
    <location>
        <begin position="838"/>
        <end position="863"/>
    </location>
</feature>
<dbReference type="PANTHER" id="PTHR13317:SF4">
    <property type="entry name" value="TRANSMEMBRANE ANTERIOR POSTERIOR TRANSFORMATION PROTEIN 1 HOMOLOG"/>
    <property type="match status" value="1"/>
</dbReference>
<evidence type="ECO:0000256" key="7">
    <source>
        <dbReference type="SAM" id="Phobius"/>
    </source>
</evidence>
<feature type="region of interest" description="Disordered" evidence="6">
    <location>
        <begin position="304"/>
        <end position="327"/>
    </location>
</feature>
<dbReference type="RefSeq" id="XP_016610258.1">
    <property type="nucleotide sequence ID" value="XM_016750987.1"/>
</dbReference>
<dbReference type="Pfam" id="PF05346">
    <property type="entry name" value="DUF747"/>
    <property type="match status" value="1"/>
</dbReference>
<dbReference type="FunCoup" id="A0A0L0HN29">
    <property type="interactions" value="64"/>
</dbReference>
<name>A0A0L0HN29_SPIPD</name>
<reference evidence="8 9" key="1">
    <citation type="submission" date="2009-08" db="EMBL/GenBank/DDBJ databases">
        <title>The Genome Sequence of Spizellomyces punctatus strain DAOM BR117.</title>
        <authorList>
            <consortium name="The Broad Institute Genome Sequencing Platform"/>
            <person name="Russ C."/>
            <person name="Cuomo C."/>
            <person name="Shea T."/>
            <person name="Young S.K."/>
            <person name="Zeng Q."/>
            <person name="Koehrsen M."/>
            <person name="Haas B."/>
            <person name="Borodovsky M."/>
            <person name="Guigo R."/>
            <person name="Alvarado L."/>
            <person name="Berlin A."/>
            <person name="Bochicchio J."/>
            <person name="Borenstein D."/>
            <person name="Chapman S."/>
            <person name="Chen Z."/>
            <person name="Engels R."/>
            <person name="Freedman E."/>
            <person name="Gellesch M."/>
            <person name="Goldberg J."/>
            <person name="Griggs A."/>
            <person name="Gujja S."/>
            <person name="Heiman D."/>
            <person name="Hepburn T."/>
            <person name="Howarth C."/>
            <person name="Jen D."/>
            <person name="Larson L."/>
            <person name="Lewis B."/>
            <person name="Mehta T."/>
            <person name="Park D."/>
            <person name="Pearson M."/>
            <person name="Roberts A."/>
            <person name="Saif S."/>
            <person name="Shenoy N."/>
            <person name="Sisk P."/>
            <person name="Stolte C."/>
            <person name="Sykes S."/>
            <person name="Thomson T."/>
            <person name="Walk T."/>
            <person name="White J."/>
            <person name="Yandava C."/>
            <person name="Burger G."/>
            <person name="Gray M.W."/>
            <person name="Holland P.W.H."/>
            <person name="King N."/>
            <person name="Lang F.B.F."/>
            <person name="Roger A.J."/>
            <person name="Ruiz-Trillo I."/>
            <person name="Lander E."/>
            <person name="Nusbaum C."/>
        </authorList>
    </citation>
    <scope>NUCLEOTIDE SEQUENCE [LARGE SCALE GENOMIC DNA]</scope>
    <source>
        <strain evidence="8 9">DAOM BR117</strain>
    </source>
</reference>
<dbReference type="InterPro" id="IPR008010">
    <property type="entry name" value="Tatp1"/>
</dbReference>
<sequence>MPAARPLSPADNAQPALLLTQKSYPSAANAEKETPLERTLSVDRERSVALGVIYITDHSESLSTLRENDTSMDIPIPPLRRRHTSTLTPLRLAHRPSECTTQQAEITINGLGSPISPSLATRKRRKTGDSPLAALHSAYEASFLHEKEADTNAHFLLGHRRSHSITDLRSESLDRRLLHHALLDGSTCDSSLTSIESILPEHMQSESFTLDNLNEHDTSSLDMAHTNIPANCTNRSSTTSEIMNTTNERVLEPADVVTWNAVQHEDGHQLSSDFSSPNGSPKRSRTPTAVGNISSKLDAFNGKATSDLGSPLRKNPGVVSSSERLSNESDGIGSLWGYFKAELFGTDFDESPDVKKERIQDFLSVPFELEKLMFFGYLICFDSFLHIFTILPLRIVFALWTMFKALIFRSTYLKSAQKCDLMKGALIGICCYMLQHYDASQIYHSVRGQALIKLYVIFNVLEICDKLCSAFGHDILDSLFSKATVKYTLANPHGGQRQLGRVKHFLVALCYVFTHSIVLFYQVMTLNVSINSYNNALMTLLLSNQFVEIKGSVFKRFEKENLFQLSCADIVERFQLSVFLCIITLRNFIELTGGLSNLESAISYFYNLSTSMFAPSNVFQPVLSFPSASSLLSGVRYILSTSTYKLIETLATPVVVVFGTEILVDWLKHAFISKFNHIKPAVYGRFRDSLCRDLSGMRAAGSNAGKEGGKEDDHDIEHNRRMTFVDQSPAVARRIGFVSIPLSCLVIRVTLQTMQMLLYLRSTSDDADQYSHDKDLSSSISRLVKAFLDACNPSPLPSPAEWFTKDGVQGLGNALWRLVGVSMDPAVQKEFARVIKMLGMWVGILGAIYLSLLCLKLVVGLTMQRAARRRAMQLHKAGEEPVSDGFESRRVSALPSKQSKGQPDGSKASSMDGKLEEKGATGDKLDRIERFTMVKSRIV</sequence>
<proteinExistence type="inferred from homology"/>
<evidence type="ECO:0000256" key="3">
    <source>
        <dbReference type="ARBA" id="ARBA00022692"/>
    </source>
</evidence>
<feature type="region of interest" description="Disordered" evidence="6">
    <location>
        <begin position="877"/>
        <end position="921"/>
    </location>
</feature>
<evidence type="ECO:0000256" key="4">
    <source>
        <dbReference type="ARBA" id="ARBA00022989"/>
    </source>
</evidence>
<evidence type="ECO:0000313" key="9">
    <source>
        <dbReference type="Proteomes" id="UP000053201"/>
    </source>
</evidence>
<feature type="compositionally biased region" description="Polar residues" evidence="6">
    <location>
        <begin position="269"/>
        <end position="291"/>
    </location>
</feature>
<dbReference type="eggNOG" id="KOG2490">
    <property type="taxonomic scope" value="Eukaryota"/>
</dbReference>
<dbReference type="InParanoid" id="A0A0L0HN29"/>
<dbReference type="PANTHER" id="PTHR13317">
    <property type="entry name" value="TRANSMEMBRANE ANTERIOR POSTERIOR TRANSFORMATION PROTEIN 1 HOMOLOG"/>
    <property type="match status" value="1"/>
</dbReference>
<dbReference type="VEuPathDB" id="FungiDB:SPPG_02703"/>
<organism evidence="8 9">
    <name type="scientific">Spizellomyces punctatus (strain DAOM BR117)</name>
    <dbReference type="NCBI Taxonomy" id="645134"/>
    <lineage>
        <taxon>Eukaryota</taxon>
        <taxon>Fungi</taxon>
        <taxon>Fungi incertae sedis</taxon>
        <taxon>Chytridiomycota</taxon>
        <taxon>Chytridiomycota incertae sedis</taxon>
        <taxon>Chytridiomycetes</taxon>
        <taxon>Spizellomycetales</taxon>
        <taxon>Spizellomycetaceae</taxon>
        <taxon>Spizellomyces</taxon>
    </lineage>
</organism>
<dbReference type="GO" id="GO:0005789">
    <property type="term" value="C:endoplasmic reticulum membrane"/>
    <property type="evidence" value="ECO:0007669"/>
    <property type="project" value="TreeGrafter"/>
</dbReference>
<accession>A0A0L0HN29</accession>
<protein>
    <submittedName>
        <fullName evidence="8">Uncharacterized protein</fullName>
    </submittedName>
</protein>
<comment type="similarity">
    <text evidence="2">Belongs to the TAPT1 family.</text>
</comment>
<feature type="transmembrane region" description="Helical" evidence="7">
    <location>
        <begin position="505"/>
        <end position="524"/>
    </location>
</feature>
<keyword evidence="5 7" id="KW-0472">Membrane</keyword>
<evidence type="ECO:0000256" key="1">
    <source>
        <dbReference type="ARBA" id="ARBA00004141"/>
    </source>
</evidence>
<dbReference type="Proteomes" id="UP000053201">
    <property type="component" value="Unassembled WGS sequence"/>
</dbReference>
<comment type="subcellular location">
    <subcellularLocation>
        <location evidence="1">Membrane</location>
        <topology evidence="1">Multi-pass membrane protein</topology>
    </subcellularLocation>
</comment>
<dbReference type="GeneID" id="27686270"/>
<dbReference type="AlphaFoldDB" id="A0A0L0HN29"/>
<keyword evidence="4 7" id="KW-1133">Transmembrane helix</keyword>
<evidence type="ECO:0000256" key="6">
    <source>
        <dbReference type="SAM" id="MobiDB-lite"/>
    </source>
</evidence>
<evidence type="ECO:0000256" key="5">
    <source>
        <dbReference type="ARBA" id="ARBA00023136"/>
    </source>
</evidence>